<dbReference type="AlphaFoldDB" id="A0AAD8Y4V1"/>
<dbReference type="SUPFAM" id="SSF81606">
    <property type="entry name" value="PP2C-like"/>
    <property type="match status" value="1"/>
</dbReference>
<evidence type="ECO:0000256" key="2">
    <source>
        <dbReference type="ARBA" id="ARBA00001946"/>
    </source>
</evidence>
<dbReference type="Gene3D" id="3.60.40.10">
    <property type="entry name" value="PPM-type phosphatase domain"/>
    <property type="match status" value="1"/>
</dbReference>
<dbReference type="CDD" id="cd00143">
    <property type="entry name" value="PP2Cc"/>
    <property type="match status" value="1"/>
</dbReference>
<evidence type="ECO:0000313" key="14">
    <source>
        <dbReference type="Proteomes" id="UP001224775"/>
    </source>
</evidence>
<proteinExistence type="inferred from homology"/>
<keyword evidence="6" id="KW-0479">Metal-binding</keyword>
<dbReference type="Proteomes" id="UP001224775">
    <property type="component" value="Unassembled WGS sequence"/>
</dbReference>
<name>A0AAD8Y4V1_9STRA</name>
<evidence type="ECO:0000256" key="6">
    <source>
        <dbReference type="ARBA" id="ARBA00022723"/>
    </source>
</evidence>
<dbReference type="PROSITE" id="PS01032">
    <property type="entry name" value="PPM_1"/>
    <property type="match status" value="1"/>
</dbReference>
<evidence type="ECO:0000259" key="12">
    <source>
        <dbReference type="PROSITE" id="PS51746"/>
    </source>
</evidence>
<dbReference type="GO" id="GO:0016020">
    <property type="term" value="C:membrane"/>
    <property type="evidence" value="ECO:0007669"/>
    <property type="project" value="UniProtKB-SubCell"/>
</dbReference>
<feature type="compositionally biased region" description="Low complexity" evidence="11">
    <location>
        <begin position="1"/>
        <end position="13"/>
    </location>
</feature>
<protein>
    <recommendedName>
        <fullName evidence="5">protein-serine/threonine phosphatase</fullName>
        <ecNumber evidence="5">3.1.3.16</ecNumber>
    </recommendedName>
</protein>
<comment type="subcellular location">
    <subcellularLocation>
        <location evidence="3">Membrane</location>
        <topology evidence="3">Peripheral membrane protein</topology>
    </subcellularLocation>
</comment>
<evidence type="ECO:0000256" key="11">
    <source>
        <dbReference type="SAM" id="MobiDB-lite"/>
    </source>
</evidence>
<dbReference type="PANTHER" id="PTHR13832:SF565">
    <property type="entry name" value="AT28366P-RELATED"/>
    <property type="match status" value="1"/>
</dbReference>
<sequence>MGNSESSFSDSDSCYQKERNMEGTYTVPPRSPLVLSRKGSSFLEEPVITKNTDVGETEDNIASSGRDSASPELGKIHYAASEMQGWRSHMEDKHVLDPPLKHNGRRVLTDHHLFAVFDGHGGSFASQFCGDNLVRTLMEQEEWSAYLKLRPTSSSDKNLCRHSAFGVKLIKSALNKTFLSLDAKLKDAQRGRRFDQLFELQNILSIALGRNNGIQECFRRGSLDNVMINSFSKVPPPSLTGTNVQLERSGTTGVIVLVTPHHIVCANAGDSRAILARNGVALPLSFDHKPANDVEAVRVDKSGGYVKNGRVDGDLAVSRAFGDFSYKKNESFSSSEKHLRVSAVPDILVHTRDATKDEYIVLACDGIWDRLTNRDCAKLVRKLIQEEGETDVGLVCEEVIDTCLELDSRDNMTCCVVAFPGGISGVRPGLMTRATSKMGVLKRRQERERQWGPKSTPAQRAVRRLEKRRSETRMKMATISEARSSDGGSTIALKRSGSKIAPVAPEQ</sequence>
<accession>A0AAD8Y4V1</accession>
<evidence type="ECO:0000256" key="8">
    <source>
        <dbReference type="ARBA" id="ARBA00022912"/>
    </source>
</evidence>
<dbReference type="InterPro" id="IPR015655">
    <property type="entry name" value="PP2C"/>
</dbReference>
<feature type="region of interest" description="Disordered" evidence="11">
    <location>
        <begin position="1"/>
        <end position="31"/>
    </location>
</feature>
<comment type="cofactor">
    <cofactor evidence="2">
        <name>Mg(2+)</name>
        <dbReference type="ChEBI" id="CHEBI:18420"/>
    </cofactor>
</comment>
<reference evidence="13" key="1">
    <citation type="submission" date="2023-06" db="EMBL/GenBank/DDBJ databases">
        <title>Survivors Of The Sea: Transcriptome response of Skeletonema marinoi to long-term dormancy.</title>
        <authorList>
            <person name="Pinder M.I.M."/>
            <person name="Kourtchenko O."/>
            <person name="Robertson E.K."/>
            <person name="Larsson T."/>
            <person name="Maumus F."/>
            <person name="Osuna-Cruz C.M."/>
            <person name="Vancaester E."/>
            <person name="Stenow R."/>
            <person name="Vandepoele K."/>
            <person name="Ploug H."/>
            <person name="Bruchert V."/>
            <person name="Godhe A."/>
            <person name="Topel M."/>
        </authorList>
    </citation>
    <scope>NUCLEOTIDE SEQUENCE</scope>
    <source>
        <strain evidence="13">R05AC</strain>
    </source>
</reference>
<dbReference type="Pfam" id="PF00481">
    <property type="entry name" value="PP2C"/>
    <property type="match status" value="2"/>
</dbReference>
<evidence type="ECO:0000256" key="10">
    <source>
        <dbReference type="RuleBase" id="RU003465"/>
    </source>
</evidence>
<keyword evidence="14" id="KW-1185">Reference proteome</keyword>
<organism evidence="13 14">
    <name type="scientific">Skeletonema marinoi</name>
    <dbReference type="NCBI Taxonomy" id="267567"/>
    <lineage>
        <taxon>Eukaryota</taxon>
        <taxon>Sar</taxon>
        <taxon>Stramenopiles</taxon>
        <taxon>Ochrophyta</taxon>
        <taxon>Bacillariophyta</taxon>
        <taxon>Coscinodiscophyceae</taxon>
        <taxon>Thalassiosirophycidae</taxon>
        <taxon>Thalassiosirales</taxon>
        <taxon>Skeletonemataceae</taxon>
        <taxon>Skeletonema</taxon>
        <taxon>Skeletonema marinoi-dohrnii complex</taxon>
    </lineage>
</organism>
<dbReference type="InterPro" id="IPR036457">
    <property type="entry name" value="PPM-type-like_dom_sf"/>
</dbReference>
<dbReference type="SMART" id="SM00332">
    <property type="entry name" value="PP2Cc"/>
    <property type="match status" value="1"/>
</dbReference>
<evidence type="ECO:0000256" key="3">
    <source>
        <dbReference type="ARBA" id="ARBA00004170"/>
    </source>
</evidence>
<dbReference type="PROSITE" id="PS51746">
    <property type="entry name" value="PPM_2"/>
    <property type="match status" value="1"/>
</dbReference>
<dbReference type="InterPro" id="IPR000222">
    <property type="entry name" value="PP2C_BS"/>
</dbReference>
<gene>
    <name evidence="13" type="ORF">QTG54_009478</name>
</gene>
<keyword evidence="9" id="KW-0464">Manganese</keyword>
<comment type="similarity">
    <text evidence="4 10">Belongs to the PP2C family.</text>
</comment>
<dbReference type="EC" id="3.1.3.16" evidence="5"/>
<dbReference type="GO" id="GO:0046872">
    <property type="term" value="F:metal ion binding"/>
    <property type="evidence" value="ECO:0007669"/>
    <property type="project" value="UniProtKB-KW"/>
</dbReference>
<dbReference type="PANTHER" id="PTHR13832">
    <property type="entry name" value="PROTEIN PHOSPHATASE 2C"/>
    <property type="match status" value="1"/>
</dbReference>
<evidence type="ECO:0000256" key="5">
    <source>
        <dbReference type="ARBA" id="ARBA00013081"/>
    </source>
</evidence>
<evidence type="ECO:0000313" key="13">
    <source>
        <dbReference type="EMBL" id="KAK1739719.1"/>
    </source>
</evidence>
<keyword evidence="8 10" id="KW-0904">Protein phosphatase</keyword>
<comment type="cofactor">
    <cofactor evidence="1">
        <name>Mn(2+)</name>
        <dbReference type="ChEBI" id="CHEBI:29035"/>
    </cofactor>
</comment>
<dbReference type="InterPro" id="IPR001932">
    <property type="entry name" value="PPM-type_phosphatase-like_dom"/>
</dbReference>
<evidence type="ECO:0000256" key="9">
    <source>
        <dbReference type="ARBA" id="ARBA00023211"/>
    </source>
</evidence>
<dbReference type="EMBL" id="JATAAI010000017">
    <property type="protein sequence ID" value="KAK1739719.1"/>
    <property type="molecule type" value="Genomic_DNA"/>
</dbReference>
<feature type="region of interest" description="Disordered" evidence="11">
    <location>
        <begin position="480"/>
        <end position="507"/>
    </location>
</feature>
<evidence type="ECO:0000256" key="1">
    <source>
        <dbReference type="ARBA" id="ARBA00001936"/>
    </source>
</evidence>
<evidence type="ECO:0000256" key="4">
    <source>
        <dbReference type="ARBA" id="ARBA00006702"/>
    </source>
</evidence>
<keyword evidence="7 10" id="KW-0378">Hydrolase</keyword>
<evidence type="ECO:0000256" key="7">
    <source>
        <dbReference type="ARBA" id="ARBA00022801"/>
    </source>
</evidence>
<dbReference type="GO" id="GO:0004722">
    <property type="term" value="F:protein serine/threonine phosphatase activity"/>
    <property type="evidence" value="ECO:0007669"/>
    <property type="project" value="UniProtKB-EC"/>
</dbReference>
<comment type="caution">
    <text evidence="13">The sequence shown here is derived from an EMBL/GenBank/DDBJ whole genome shotgun (WGS) entry which is preliminary data.</text>
</comment>
<feature type="domain" description="PPM-type phosphatase" evidence="12">
    <location>
        <begin position="77"/>
        <end position="419"/>
    </location>
</feature>